<accession>A0A0L7QIW4</accession>
<dbReference type="AlphaFoldDB" id="A0A0L7QIW4"/>
<proteinExistence type="predicted"/>
<evidence type="ECO:0000313" key="2">
    <source>
        <dbReference type="Proteomes" id="UP000053825"/>
    </source>
</evidence>
<organism evidence="1 2">
    <name type="scientific">Habropoda laboriosa</name>
    <dbReference type="NCBI Taxonomy" id="597456"/>
    <lineage>
        <taxon>Eukaryota</taxon>
        <taxon>Metazoa</taxon>
        <taxon>Ecdysozoa</taxon>
        <taxon>Arthropoda</taxon>
        <taxon>Hexapoda</taxon>
        <taxon>Insecta</taxon>
        <taxon>Pterygota</taxon>
        <taxon>Neoptera</taxon>
        <taxon>Endopterygota</taxon>
        <taxon>Hymenoptera</taxon>
        <taxon>Apocrita</taxon>
        <taxon>Aculeata</taxon>
        <taxon>Apoidea</taxon>
        <taxon>Anthophila</taxon>
        <taxon>Apidae</taxon>
        <taxon>Habropoda</taxon>
    </lineage>
</organism>
<evidence type="ECO:0000313" key="1">
    <source>
        <dbReference type="EMBL" id="KOC58573.1"/>
    </source>
</evidence>
<dbReference type="Proteomes" id="UP000053825">
    <property type="component" value="Unassembled WGS sequence"/>
</dbReference>
<sequence>MKVSDKVYKDACYKDFVESGLAIAEYAENNRITVDFVNSIIKHGRSTVSLYSVHEAFQNIEKLKLFEIINDDDYLNNYLTVEGYADLNFLEYKDAEFIINKGREIYRESLPKNIELIKLGHLMENLLDSLKNDSLLNSVGLRELDLDNLESGDIDLFNLPYSIDQDGEKVVYFDQWQLWLKHCIMTSDFYYHEVTSDFIIEAIETFFEMRVENNPDWLSEARFSLKDQLLEFIGECGVGENTPSMIVDNFLINGDFISRADTECPDNEAWEEYCNEHAIIYNYEYACLQF</sequence>
<name>A0A0L7QIW4_9HYME</name>
<gene>
    <name evidence="1" type="ORF">WH47_09467</name>
</gene>
<keyword evidence="2" id="KW-1185">Reference proteome</keyword>
<dbReference type="EMBL" id="KQ415586">
    <property type="protein sequence ID" value="KOC58573.1"/>
    <property type="molecule type" value="Genomic_DNA"/>
</dbReference>
<protein>
    <submittedName>
        <fullName evidence="1">Uncharacterized protein</fullName>
    </submittedName>
</protein>
<reference evidence="1 2" key="1">
    <citation type="submission" date="2015-07" db="EMBL/GenBank/DDBJ databases">
        <title>The genome of Habropoda laboriosa.</title>
        <authorList>
            <person name="Pan H."/>
            <person name="Kapheim K."/>
        </authorList>
    </citation>
    <scope>NUCLEOTIDE SEQUENCE [LARGE SCALE GENOMIC DNA]</scope>
    <source>
        <strain evidence="1">0110345459</strain>
    </source>
</reference>